<reference evidence="1 2" key="1">
    <citation type="submission" date="2020-04" db="EMBL/GenBank/DDBJ databases">
        <title>Sphingobium sp. AR-3-1 isolated from Arctic soil.</title>
        <authorList>
            <person name="Dahal R.H."/>
            <person name="Chaudhary D.K."/>
        </authorList>
    </citation>
    <scope>NUCLEOTIDE SEQUENCE [LARGE SCALE GENOMIC DNA]</scope>
    <source>
        <strain evidence="1 2">AR-3-1</strain>
    </source>
</reference>
<evidence type="ECO:0000313" key="2">
    <source>
        <dbReference type="Proteomes" id="UP000519023"/>
    </source>
</evidence>
<gene>
    <name evidence="1" type="ORF">HHL08_25160</name>
</gene>
<dbReference type="EMBL" id="JABBFV010000077">
    <property type="protein sequence ID" value="NML13354.1"/>
    <property type="molecule type" value="Genomic_DNA"/>
</dbReference>
<accession>A0A7X9X0P5</accession>
<dbReference type="AlphaFoldDB" id="A0A7X9X0P5"/>
<name>A0A7X9X0P5_9SPHN</name>
<organism evidence="1 2">
    <name type="scientific">Sphingobium psychrophilum</name>
    <dbReference type="NCBI Taxonomy" id="2728834"/>
    <lineage>
        <taxon>Bacteria</taxon>
        <taxon>Pseudomonadati</taxon>
        <taxon>Pseudomonadota</taxon>
        <taxon>Alphaproteobacteria</taxon>
        <taxon>Sphingomonadales</taxon>
        <taxon>Sphingomonadaceae</taxon>
        <taxon>Sphingobium</taxon>
    </lineage>
</organism>
<feature type="non-terminal residue" evidence="1">
    <location>
        <position position="39"/>
    </location>
</feature>
<keyword evidence="2" id="KW-1185">Reference proteome</keyword>
<comment type="caution">
    <text evidence="1">The sequence shown here is derived from an EMBL/GenBank/DDBJ whole genome shotgun (WGS) entry which is preliminary data.</text>
</comment>
<proteinExistence type="predicted"/>
<dbReference type="Proteomes" id="UP000519023">
    <property type="component" value="Unassembled WGS sequence"/>
</dbReference>
<protein>
    <submittedName>
        <fullName evidence="1">PIN domain-containing protein</fullName>
    </submittedName>
</protein>
<sequence>MTVLVSDTSVIIDLERADLLDEMFLLPFEFAVPDLLYIR</sequence>
<evidence type="ECO:0000313" key="1">
    <source>
        <dbReference type="EMBL" id="NML13354.1"/>
    </source>
</evidence>